<dbReference type="PANTHER" id="PTHR40593:SF1">
    <property type="entry name" value="PENICILLIN-BINDING PROTEIN ACTIVATOR LPOB"/>
    <property type="match status" value="1"/>
</dbReference>
<dbReference type="GO" id="GO:0009252">
    <property type="term" value="P:peptidoglycan biosynthetic process"/>
    <property type="evidence" value="ECO:0007669"/>
    <property type="project" value="TreeGrafter"/>
</dbReference>
<dbReference type="AlphaFoldDB" id="A0A917MYY2"/>
<keyword evidence="2" id="KW-1185">Reference proteome</keyword>
<protein>
    <recommendedName>
        <fullName evidence="3">Penicillin-binding protein activator LpoB</fullName>
    </recommendedName>
</protein>
<dbReference type="GO" id="GO:0030234">
    <property type="term" value="F:enzyme regulator activity"/>
    <property type="evidence" value="ECO:0007669"/>
    <property type="project" value="TreeGrafter"/>
</dbReference>
<accession>A0A917MYY2</accession>
<dbReference type="PANTHER" id="PTHR40593">
    <property type="entry name" value="PENICILLIN-BINDING PROTEIN ACTIVATOR LPOB"/>
    <property type="match status" value="1"/>
</dbReference>
<reference evidence="1" key="2">
    <citation type="submission" date="2020-09" db="EMBL/GenBank/DDBJ databases">
        <authorList>
            <person name="Sun Q."/>
            <person name="Zhou Y."/>
        </authorList>
    </citation>
    <scope>NUCLEOTIDE SEQUENCE</scope>
    <source>
        <strain evidence="1">CGMCC 1.15290</strain>
    </source>
</reference>
<dbReference type="Gene3D" id="3.40.50.10610">
    <property type="entry name" value="ABC-type transport auxiliary lipoprotein component"/>
    <property type="match status" value="1"/>
</dbReference>
<sequence length="197" mass="21793">MNKRLLAAACVLAIAGGITFSSCSRKVTRIEPTEAKDISGSWNGTDSRMVADEMISDALTRAWIPEHTQKAGKKPVVIVGMVTNKSHEHIEAETFMKDLERAFVNGGKVTLVQSGKKREELRAERADQQTNASVSTMKKFGLESGADYILQGSINSIVDAHKRQKTVQYQVNLELTNLQTNEVVWIGDKKIAKYVKN</sequence>
<dbReference type="InterPro" id="IPR014094">
    <property type="entry name" value="LpoB"/>
</dbReference>
<reference evidence="1" key="1">
    <citation type="journal article" date="2014" name="Int. J. Syst. Evol. Microbiol.">
        <title>Complete genome sequence of Corynebacterium casei LMG S-19264T (=DSM 44701T), isolated from a smear-ripened cheese.</title>
        <authorList>
            <consortium name="US DOE Joint Genome Institute (JGI-PGF)"/>
            <person name="Walter F."/>
            <person name="Albersmeier A."/>
            <person name="Kalinowski J."/>
            <person name="Ruckert C."/>
        </authorList>
    </citation>
    <scope>NUCLEOTIDE SEQUENCE</scope>
    <source>
        <strain evidence="1">CGMCC 1.15290</strain>
    </source>
</reference>
<evidence type="ECO:0000313" key="2">
    <source>
        <dbReference type="Proteomes" id="UP000627292"/>
    </source>
</evidence>
<evidence type="ECO:0008006" key="3">
    <source>
        <dbReference type="Google" id="ProtNLM"/>
    </source>
</evidence>
<dbReference type="GO" id="GO:0031241">
    <property type="term" value="C:periplasmic side of cell outer membrane"/>
    <property type="evidence" value="ECO:0007669"/>
    <property type="project" value="TreeGrafter"/>
</dbReference>
<name>A0A917MYY2_9BACT</name>
<evidence type="ECO:0000313" key="1">
    <source>
        <dbReference type="EMBL" id="GGH81223.1"/>
    </source>
</evidence>
<dbReference type="Pfam" id="PF13036">
    <property type="entry name" value="LpoB"/>
    <property type="match status" value="1"/>
</dbReference>
<proteinExistence type="predicted"/>
<dbReference type="PROSITE" id="PS51257">
    <property type="entry name" value="PROKAR_LIPOPROTEIN"/>
    <property type="match status" value="1"/>
</dbReference>
<dbReference type="RefSeq" id="WP_188958378.1">
    <property type="nucleotide sequence ID" value="NZ_BMIB01000006.1"/>
</dbReference>
<organism evidence="1 2">
    <name type="scientific">Filimonas zeae</name>
    <dbReference type="NCBI Taxonomy" id="1737353"/>
    <lineage>
        <taxon>Bacteria</taxon>
        <taxon>Pseudomonadati</taxon>
        <taxon>Bacteroidota</taxon>
        <taxon>Chitinophagia</taxon>
        <taxon>Chitinophagales</taxon>
        <taxon>Chitinophagaceae</taxon>
        <taxon>Filimonas</taxon>
    </lineage>
</organism>
<dbReference type="Proteomes" id="UP000627292">
    <property type="component" value="Unassembled WGS sequence"/>
</dbReference>
<comment type="caution">
    <text evidence="1">The sequence shown here is derived from an EMBL/GenBank/DDBJ whole genome shotgun (WGS) entry which is preliminary data.</text>
</comment>
<dbReference type="EMBL" id="BMIB01000006">
    <property type="protein sequence ID" value="GGH81223.1"/>
    <property type="molecule type" value="Genomic_DNA"/>
</dbReference>
<gene>
    <name evidence="1" type="ORF">GCM10011379_53290</name>
</gene>